<name>A0A915DUN2_9BILA</name>
<accession>A0A915DUN2</accession>
<proteinExistence type="predicted"/>
<sequence>MQLAYLPYLSLVQHFINLVCQLITAVLFSHLIYSVKFKSKNLRIKELSFSMQIYLYTHIVGSLLSCGYQTYMIAAWRVPSSDLDAVYNPYAIYWLGIWQVNYLAVSSVPVVFLSVDRILAVKNVEEKTRHTILKLPLCFHNCENSACLMVQFRYLPQIFSKIVFGSLNLILSGFLFYMTKEINSSSTRVIKFMVTMEILFSDIPTFGGYIFNITTGKSAANYFGEFTFMFSVVESSLCAIFYTMNMYRRRTEPSFLTPVRLTLRKQATLP</sequence>
<keyword evidence="2" id="KW-1185">Reference proteome</keyword>
<reference evidence="3" key="1">
    <citation type="submission" date="2022-11" db="UniProtKB">
        <authorList>
            <consortium name="WormBaseParasite"/>
        </authorList>
    </citation>
    <scope>IDENTIFICATION</scope>
</reference>
<feature type="transmembrane region" description="Helical" evidence="1">
    <location>
        <begin position="222"/>
        <end position="242"/>
    </location>
</feature>
<feature type="transmembrane region" description="Helical" evidence="1">
    <location>
        <begin position="12"/>
        <end position="33"/>
    </location>
</feature>
<keyword evidence="1" id="KW-0472">Membrane</keyword>
<feature type="transmembrane region" description="Helical" evidence="1">
    <location>
        <begin position="91"/>
        <end position="115"/>
    </location>
</feature>
<dbReference type="Proteomes" id="UP000887574">
    <property type="component" value="Unplaced"/>
</dbReference>
<keyword evidence="1" id="KW-1133">Transmembrane helix</keyword>
<protein>
    <submittedName>
        <fullName evidence="3">Uncharacterized protein</fullName>
    </submittedName>
</protein>
<organism evidence="2 3">
    <name type="scientific">Ditylenchus dipsaci</name>
    <dbReference type="NCBI Taxonomy" id="166011"/>
    <lineage>
        <taxon>Eukaryota</taxon>
        <taxon>Metazoa</taxon>
        <taxon>Ecdysozoa</taxon>
        <taxon>Nematoda</taxon>
        <taxon>Chromadorea</taxon>
        <taxon>Rhabditida</taxon>
        <taxon>Tylenchina</taxon>
        <taxon>Tylenchomorpha</taxon>
        <taxon>Sphaerularioidea</taxon>
        <taxon>Anguinidae</taxon>
        <taxon>Anguininae</taxon>
        <taxon>Ditylenchus</taxon>
    </lineage>
</organism>
<dbReference type="AlphaFoldDB" id="A0A915DUN2"/>
<feature type="transmembrane region" description="Helical" evidence="1">
    <location>
        <begin position="189"/>
        <end position="210"/>
    </location>
</feature>
<evidence type="ECO:0000313" key="3">
    <source>
        <dbReference type="WBParaSite" id="jg23858"/>
    </source>
</evidence>
<feature type="transmembrane region" description="Helical" evidence="1">
    <location>
        <begin position="53"/>
        <end position="71"/>
    </location>
</feature>
<dbReference type="WBParaSite" id="jg23858">
    <property type="protein sequence ID" value="jg23858"/>
    <property type="gene ID" value="jg23858"/>
</dbReference>
<evidence type="ECO:0000256" key="1">
    <source>
        <dbReference type="SAM" id="Phobius"/>
    </source>
</evidence>
<feature type="transmembrane region" description="Helical" evidence="1">
    <location>
        <begin position="158"/>
        <end position="177"/>
    </location>
</feature>
<keyword evidence="1" id="KW-0812">Transmembrane</keyword>
<evidence type="ECO:0000313" key="2">
    <source>
        <dbReference type="Proteomes" id="UP000887574"/>
    </source>
</evidence>